<proteinExistence type="predicted"/>
<evidence type="ECO:0000313" key="2">
    <source>
        <dbReference type="EMBL" id="KAF9668355.1"/>
    </source>
</evidence>
<protein>
    <submittedName>
        <fullName evidence="2">Uncharacterized protein</fullName>
    </submittedName>
</protein>
<name>A0A835JD85_9ROSI</name>
<comment type="caution">
    <text evidence="2">The sequence shown here is derived from an EMBL/GenBank/DDBJ whole genome shotgun (WGS) entry which is preliminary data.</text>
</comment>
<keyword evidence="1" id="KW-1133">Transmembrane helix</keyword>
<dbReference type="Proteomes" id="UP000657918">
    <property type="component" value="Unassembled WGS sequence"/>
</dbReference>
<dbReference type="AlphaFoldDB" id="A0A835JD85"/>
<sequence length="141" mass="15613">MDLVSRRGTFVSNGNSFARMKKLVYAWILLSGLRMPPFFIVSYNYIKHATSFDLSTFLFCTPCTTSQVGTHCISITWKNRPRKCLTSIGPKLQINQSSSSDPINIKCESPSSCHMVQWESASSGGGSFVNAVLARKAYTNS</sequence>
<keyword evidence="3" id="KW-1185">Reference proteome</keyword>
<gene>
    <name evidence="2" type="ORF">SADUNF_Sadunf15G0120000</name>
</gene>
<keyword evidence="1" id="KW-0472">Membrane</keyword>
<dbReference type="OrthoDB" id="10557902at2759"/>
<evidence type="ECO:0000256" key="1">
    <source>
        <dbReference type="SAM" id="Phobius"/>
    </source>
</evidence>
<accession>A0A835JD85</accession>
<keyword evidence="1" id="KW-0812">Transmembrane</keyword>
<dbReference type="EMBL" id="JADGMS010000015">
    <property type="protein sequence ID" value="KAF9668355.1"/>
    <property type="molecule type" value="Genomic_DNA"/>
</dbReference>
<organism evidence="2 3">
    <name type="scientific">Salix dunnii</name>
    <dbReference type="NCBI Taxonomy" id="1413687"/>
    <lineage>
        <taxon>Eukaryota</taxon>
        <taxon>Viridiplantae</taxon>
        <taxon>Streptophyta</taxon>
        <taxon>Embryophyta</taxon>
        <taxon>Tracheophyta</taxon>
        <taxon>Spermatophyta</taxon>
        <taxon>Magnoliopsida</taxon>
        <taxon>eudicotyledons</taxon>
        <taxon>Gunneridae</taxon>
        <taxon>Pentapetalae</taxon>
        <taxon>rosids</taxon>
        <taxon>fabids</taxon>
        <taxon>Malpighiales</taxon>
        <taxon>Salicaceae</taxon>
        <taxon>Saliceae</taxon>
        <taxon>Salix</taxon>
    </lineage>
</organism>
<feature type="transmembrane region" description="Helical" evidence="1">
    <location>
        <begin position="24"/>
        <end position="46"/>
    </location>
</feature>
<evidence type="ECO:0000313" key="3">
    <source>
        <dbReference type="Proteomes" id="UP000657918"/>
    </source>
</evidence>
<reference evidence="2 3" key="1">
    <citation type="submission" date="2020-10" db="EMBL/GenBank/DDBJ databases">
        <title>Plant Genome Project.</title>
        <authorList>
            <person name="Zhang R.-G."/>
        </authorList>
    </citation>
    <scope>NUCLEOTIDE SEQUENCE [LARGE SCALE GENOMIC DNA]</scope>
    <source>
        <strain evidence="2">FAFU-HL-1</strain>
        <tissue evidence="2">Leaf</tissue>
    </source>
</reference>